<gene>
    <name evidence="2" type="primary">recQ_2</name>
    <name evidence="2" type="ORF">A6302_01613</name>
</gene>
<dbReference type="SUPFAM" id="SSF46785">
    <property type="entry name" value="Winged helix' DNA-binding domain"/>
    <property type="match status" value="1"/>
</dbReference>
<dbReference type="Proteomes" id="UP000094622">
    <property type="component" value="Unassembled WGS sequence"/>
</dbReference>
<dbReference type="AlphaFoldDB" id="A0A1E3H410"/>
<proteinExistence type="predicted"/>
<dbReference type="GO" id="GO:0043138">
    <property type="term" value="F:3'-5' DNA helicase activity"/>
    <property type="evidence" value="ECO:0007669"/>
    <property type="project" value="InterPro"/>
</dbReference>
<dbReference type="InterPro" id="IPR036388">
    <property type="entry name" value="WH-like_DNA-bd_sf"/>
</dbReference>
<feature type="domain" description="RQC" evidence="1">
    <location>
        <begin position="74"/>
        <end position="167"/>
    </location>
</feature>
<comment type="caution">
    <text evidence="2">The sequence shown here is derived from an EMBL/GenBank/DDBJ whole genome shotgun (WGS) entry which is preliminary data.</text>
</comment>
<organism evidence="2 3">
    <name type="scientific">Methylobrevis pamukkalensis</name>
    <dbReference type="NCBI Taxonomy" id="1439726"/>
    <lineage>
        <taxon>Bacteria</taxon>
        <taxon>Pseudomonadati</taxon>
        <taxon>Pseudomonadota</taxon>
        <taxon>Alphaproteobacteria</taxon>
        <taxon>Hyphomicrobiales</taxon>
        <taxon>Pleomorphomonadaceae</taxon>
        <taxon>Methylobrevis</taxon>
    </lineage>
</organism>
<evidence type="ECO:0000313" key="3">
    <source>
        <dbReference type="Proteomes" id="UP000094622"/>
    </source>
</evidence>
<reference evidence="2 3" key="1">
    <citation type="submission" date="2016-07" db="EMBL/GenBank/DDBJ databases">
        <title>Draft Genome Sequence of Methylobrevis pamukkalensis PK2.</title>
        <authorList>
            <person name="Vasilenko O.V."/>
            <person name="Doronina N.V."/>
            <person name="Shmareva M.N."/>
            <person name="Tarlachkov S.V."/>
            <person name="Mustakhimov I."/>
            <person name="Trotsenko Y.A."/>
        </authorList>
    </citation>
    <scope>NUCLEOTIDE SEQUENCE [LARGE SCALE GENOMIC DNA]</scope>
    <source>
        <strain evidence="2 3">PK2</strain>
    </source>
</reference>
<dbReference type="GO" id="GO:0006260">
    <property type="term" value="P:DNA replication"/>
    <property type="evidence" value="ECO:0007669"/>
    <property type="project" value="InterPro"/>
</dbReference>
<dbReference type="InterPro" id="IPR032284">
    <property type="entry name" value="RecQ_Zn-bd"/>
</dbReference>
<dbReference type="EC" id="3.6.4.12" evidence="2"/>
<dbReference type="Pfam" id="PF09382">
    <property type="entry name" value="RQC"/>
    <property type="match status" value="1"/>
</dbReference>
<evidence type="ECO:0000259" key="1">
    <source>
        <dbReference type="SMART" id="SM00956"/>
    </source>
</evidence>
<name>A0A1E3H410_9HYPH</name>
<protein>
    <submittedName>
        <fullName evidence="2">ATP-dependent DNA helicase RecQ</fullName>
        <ecNumber evidence="2">3.6.4.12</ecNumber>
    </submittedName>
</protein>
<dbReference type="GO" id="GO:0006281">
    <property type="term" value="P:DNA repair"/>
    <property type="evidence" value="ECO:0007669"/>
    <property type="project" value="InterPro"/>
</dbReference>
<keyword evidence="2" id="KW-0378">Hydrolase</keyword>
<dbReference type="Pfam" id="PF16124">
    <property type="entry name" value="RecQ_Zn_bind"/>
    <property type="match status" value="1"/>
</dbReference>
<keyword evidence="3" id="KW-1185">Reference proteome</keyword>
<keyword evidence="2" id="KW-0547">Nucleotide-binding</keyword>
<accession>A0A1E3H410</accession>
<keyword evidence="2" id="KW-0347">Helicase</keyword>
<dbReference type="SMART" id="SM00956">
    <property type="entry name" value="RQC"/>
    <property type="match status" value="1"/>
</dbReference>
<dbReference type="InterPro" id="IPR018982">
    <property type="entry name" value="RQC_domain"/>
</dbReference>
<evidence type="ECO:0000313" key="2">
    <source>
        <dbReference type="EMBL" id="ODN71052.1"/>
    </source>
</evidence>
<dbReference type="EMBL" id="MCRJ01000031">
    <property type="protein sequence ID" value="ODN71052.1"/>
    <property type="molecule type" value="Genomic_DNA"/>
</dbReference>
<keyword evidence="2" id="KW-0067">ATP-binding</keyword>
<dbReference type="Gene3D" id="1.10.10.10">
    <property type="entry name" value="Winged helix-like DNA-binding domain superfamily/Winged helix DNA-binding domain"/>
    <property type="match status" value="1"/>
</dbReference>
<dbReference type="PATRIC" id="fig|1439726.3.peg.1702"/>
<dbReference type="GO" id="GO:0016787">
    <property type="term" value="F:hydrolase activity"/>
    <property type="evidence" value="ECO:0007669"/>
    <property type="project" value="UniProtKB-KW"/>
</dbReference>
<dbReference type="InterPro" id="IPR036390">
    <property type="entry name" value="WH_DNA-bd_sf"/>
</dbReference>
<sequence length="170" mass="18841">MLYGHDDIALRSRFIDESDAPEQRKRMERQKLDALLGLAETARCRRQVLLSYFGDHSEPCGNCDTCAEPPKLFDGTVAALKALSCIYRTGERFGQAYIVEVLLGGSDPRIAQFGHDQISTFGIGKEFDARTWRAILRQMIALRLVNVDLAATAACRSRRPAASSCATSRS</sequence>